<feature type="domain" description="Transposase IS204/IS1001/IS1096/IS1165 zinc-finger" evidence="1">
    <location>
        <begin position="37"/>
        <end position="79"/>
    </location>
</feature>
<name>A0AAU7PJZ5_9FIRM</name>
<dbReference type="InterPro" id="IPR029261">
    <property type="entry name" value="Transposase_Znf"/>
</dbReference>
<reference evidence="2" key="1">
    <citation type="submission" date="2024-06" db="EMBL/GenBank/DDBJ databases">
        <title>Lacrimispora cavernae sp. nov., a novel anaerobe isolated from bat guano pile inside a cave.</title>
        <authorList>
            <person name="Miller S.L."/>
            <person name="Lu N."/>
            <person name="King J."/>
            <person name="Sankaranarayanan K."/>
            <person name="Lawson P.A."/>
        </authorList>
    </citation>
    <scope>NUCLEOTIDE SEQUENCE</scope>
    <source>
        <strain evidence="2">BS-2</strain>
    </source>
</reference>
<accession>A0AAU7PJZ5</accession>
<proteinExistence type="predicted"/>
<dbReference type="AlphaFoldDB" id="A0AAU7PJZ5"/>
<dbReference type="RefSeq" id="WP_349944237.1">
    <property type="nucleotide sequence ID" value="NZ_CP157940.1"/>
</dbReference>
<evidence type="ECO:0000313" key="2">
    <source>
        <dbReference type="EMBL" id="XBS52643.1"/>
    </source>
</evidence>
<evidence type="ECO:0000259" key="1">
    <source>
        <dbReference type="Pfam" id="PF14690"/>
    </source>
</evidence>
<dbReference type="EMBL" id="CP157940">
    <property type="protein sequence ID" value="XBS52643.1"/>
    <property type="molecule type" value="Genomic_DNA"/>
</dbReference>
<dbReference type="PANTHER" id="PTHR33498:SF1">
    <property type="entry name" value="TRANSPOSASE FOR INSERTION SEQUENCE ELEMENT IS1557"/>
    <property type="match status" value="1"/>
</dbReference>
<sequence>METKIIKLLDSSLECIACKIKDDKIILHIYSTKQKLICPYCGNASSKIHSVYQRELQDIPLHEKQTILLLDTRKVYCDNPECSHKTFSERFDFVVPNGKKTKRLVEKILVTSVKLSSVSASSLLKADYVKTSKSSICDLIKKNAFPCG</sequence>
<protein>
    <submittedName>
        <fullName evidence="2">Transposase family protein</fullName>
    </submittedName>
</protein>
<organism evidence="2">
    <name type="scientific">Lacrimispora sp. BS-2</name>
    <dbReference type="NCBI Taxonomy" id="3151850"/>
    <lineage>
        <taxon>Bacteria</taxon>
        <taxon>Bacillati</taxon>
        <taxon>Bacillota</taxon>
        <taxon>Clostridia</taxon>
        <taxon>Lachnospirales</taxon>
        <taxon>Lachnospiraceae</taxon>
        <taxon>Lacrimispora</taxon>
    </lineage>
</organism>
<dbReference type="InterPro" id="IPR047951">
    <property type="entry name" value="Transpos_ISL3"/>
</dbReference>
<gene>
    <name evidence="2" type="ORF">ABFV83_12420</name>
</gene>
<dbReference type="PANTHER" id="PTHR33498">
    <property type="entry name" value="TRANSPOSASE FOR INSERTION SEQUENCE ELEMENT IS1557"/>
    <property type="match status" value="1"/>
</dbReference>
<dbReference type="Pfam" id="PF14690">
    <property type="entry name" value="Zn_ribbon_ISL3"/>
    <property type="match status" value="1"/>
</dbReference>